<dbReference type="GO" id="GO:0003677">
    <property type="term" value="F:DNA binding"/>
    <property type="evidence" value="ECO:0007669"/>
    <property type="project" value="UniProtKB-KW"/>
</dbReference>
<organism evidence="7 8">
    <name type="scientific">BD1-7 clade bacterium</name>
    <dbReference type="NCBI Taxonomy" id="2029982"/>
    <lineage>
        <taxon>Bacteria</taxon>
        <taxon>Pseudomonadati</taxon>
        <taxon>Pseudomonadota</taxon>
        <taxon>Gammaproteobacteria</taxon>
        <taxon>Cellvibrionales</taxon>
        <taxon>Spongiibacteraceae</taxon>
        <taxon>BD1-7 clade</taxon>
    </lineage>
</organism>
<dbReference type="AlphaFoldDB" id="A0A5S9QFV5"/>
<dbReference type="Proteomes" id="UP000441399">
    <property type="component" value="Unassembled WGS sequence"/>
</dbReference>
<dbReference type="EMBL" id="CACSIO010000023">
    <property type="protein sequence ID" value="CAA0116867.1"/>
    <property type="molecule type" value="Genomic_DNA"/>
</dbReference>
<accession>A0A5S9QFV5</accession>
<dbReference type="PANTHER" id="PTHR30346:SF26">
    <property type="entry name" value="HYDROGEN PEROXIDE-INDUCIBLE GENES ACTIVATOR"/>
    <property type="match status" value="1"/>
</dbReference>
<dbReference type="PANTHER" id="PTHR30346">
    <property type="entry name" value="TRANSCRIPTIONAL DUAL REGULATOR HCAR-RELATED"/>
    <property type="match status" value="1"/>
</dbReference>
<evidence type="ECO:0000256" key="5">
    <source>
        <dbReference type="ARBA" id="ARBA00023163"/>
    </source>
</evidence>
<evidence type="ECO:0000256" key="1">
    <source>
        <dbReference type="ARBA" id="ARBA00009437"/>
    </source>
</evidence>
<dbReference type="SUPFAM" id="SSF53850">
    <property type="entry name" value="Periplasmic binding protein-like II"/>
    <property type="match status" value="1"/>
</dbReference>
<dbReference type="InterPro" id="IPR036388">
    <property type="entry name" value="WH-like_DNA-bd_sf"/>
</dbReference>
<dbReference type="InterPro" id="IPR005119">
    <property type="entry name" value="LysR_subst-bd"/>
</dbReference>
<reference evidence="7 8" key="1">
    <citation type="submission" date="2019-11" db="EMBL/GenBank/DDBJ databases">
        <authorList>
            <person name="Holert J."/>
        </authorList>
    </citation>
    <scope>NUCLEOTIDE SEQUENCE [LARGE SCALE GENOMIC DNA]</scope>
    <source>
        <strain evidence="7">SB11_3</strain>
    </source>
</reference>
<dbReference type="GO" id="GO:0003700">
    <property type="term" value="F:DNA-binding transcription factor activity"/>
    <property type="evidence" value="ECO:0007669"/>
    <property type="project" value="InterPro"/>
</dbReference>
<dbReference type="PRINTS" id="PR00039">
    <property type="entry name" value="HTHLYSR"/>
</dbReference>
<dbReference type="InterPro" id="IPR036390">
    <property type="entry name" value="WH_DNA-bd_sf"/>
</dbReference>
<keyword evidence="3" id="KW-0238">DNA-binding</keyword>
<keyword evidence="2" id="KW-0805">Transcription regulation</keyword>
<proteinExistence type="inferred from homology"/>
<feature type="domain" description="HTH lysR-type" evidence="6">
    <location>
        <begin position="2"/>
        <end position="59"/>
    </location>
</feature>
<evidence type="ECO:0000313" key="7">
    <source>
        <dbReference type="EMBL" id="CAA0116867.1"/>
    </source>
</evidence>
<comment type="similarity">
    <text evidence="1">Belongs to the LysR transcriptional regulatory family.</text>
</comment>
<dbReference type="PROSITE" id="PS50931">
    <property type="entry name" value="HTH_LYSR"/>
    <property type="match status" value="1"/>
</dbReference>
<evidence type="ECO:0000256" key="2">
    <source>
        <dbReference type="ARBA" id="ARBA00023015"/>
    </source>
</evidence>
<evidence type="ECO:0000256" key="4">
    <source>
        <dbReference type="ARBA" id="ARBA00023159"/>
    </source>
</evidence>
<dbReference type="SUPFAM" id="SSF46785">
    <property type="entry name" value="Winged helix' DNA-binding domain"/>
    <property type="match status" value="1"/>
</dbReference>
<evidence type="ECO:0000259" key="6">
    <source>
        <dbReference type="PROSITE" id="PS50931"/>
    </source>
</evidence>
<dbReference type="GO" id="GO:0032993">
    <property type="term" value="C:protein-DNA complex"/>
    <property type="evidence" value="ECO:0007669"/>
    <property type="project" value="TreeGrafter"/>
</dbReference>
<evidence type="ECO:0000256" key="3">
    <source>
        <dbReference type="ARBA" id="ARBA00023125"/>
    </source>
</evidence>
<dbReference type="CDD" id="cd08411">
    <property type="entry name" value="PBP2_OxyR"/>
    <property type="match status" value="1"/>
</dbReference>
<evidence type="ECO:0000313" key="8">
    <source>
        <dbReference type="Proteomes" id="UP000441399"/>
    </source>
</evidence>
<keyword evidence="5" id="KW-0804">Transcription</keyword>
<dbReference type="Pfam" id="PF03466">
    <property type="entry name" value="LysR_substrate"/>
    <property type="match status" value="1"/>
</dbReference>
<keyword evidence="4" id="KW-0010">Activator</keyword>
<name>A0A5S9QFV5_9GAMM</name>
<keyword evidence="8" id="KW-1185">Reference proteome</keyword>
<dbReference type="Pfam" id="PF00126">
    <property type="entry name" value="HTH_1"/>
    <property type="match status" value="1"/>
</dbReference>
<gene>
    <name evidence="7" type="primary">oxyR_2</name>
    <name evidence="7" type="ORF">OPDIPICF_01962</name>
</gene>
<dbReference type="Gene3D" id="3.40.190.10">
    <property type="entry name" value="Periplasmic binding protein-like II"/>
    <property type="match status" value="2"/>
</dbReference>
<dbReference type="InterPro" id="IPR000847">
    <property type="entry name" value="LysR_HTH_N"/>
</dbReference>
<dbReference type="FunFam" id="1.10.10.10:FF:000001">
    <property type="entry name" value="LysR family transcriptional regulator"/>
    <property type="match status" value="1"/>
</dbReference>
<dbReference type="Gene3D" id="1.10.10.10">
    <property type="entry name" value="Winged helix-like DNA-binding domain superfamily/Winged helix DNA-binding domain"/>
    <property type="match status" value="1"/>
</dbReference>
<sequence>MMTLTELRYLVTLAETGHFGRAAEICHVSQPTLSIALKKLEEKLGISLIERSKNHIFPTAIGEQVIQQARLVLSQARMVEEIASAGKDSLSTPLKLGAIFTIGPYLFPHLLPELKRLAPDMPLVLEESYTEVLRSKLVDAALDVILIALPFTESDVVTRKLYDEPFVVLMPKDHPWAEQSTINIDQLTEETVLLLGEGHCFRDQVLNACPHLKEQMQKETYPIAASANTSLDTLKHMVASGLGITVLPLSAAGLYGYNQEQLCIRPFSGDSIPTRTVALAWRASFPRFKAIDTLCDAVNKCSVL</sequence>
<protein>
    <submittedName>
        <fullName evidence="7">Hydrogen peroxide-inducible genes activator</fullName>
    </submittedName>
</protein>